<evidence type="ECO:0000256" key="1">
    <source>
        <dbReference type="ARBA" id="ARBA00005860"/>
    </source>
</evidence>
<dbReference type="PANTHER" id="PTHR10942:SF6">
    <property type="entry name" value="CILIATED LEFT-RIGHT ORGANIZER METALLOPEPTIDASE"/>
    <property type="match status" value="1"/>
</dbReference>
<comment type="similarity">
    <text evidence="1 9">Belongs to the peptidase M8 family.</text>
</comment>
<feature type="binding site" evidence="8">
    <location>
        <position position="307"/>
    </location>
    <ligand>
        <name>Zn(2+)</name>
        <dbReference type="ChEBI" id="CHEBI:29105"/>
        <note>catalytic</note>
    </ligand>
</feature>
<dbReference type="InterPro" id="IPR001577">
    <property type="entry name" value="Peptidase_M8"/>
</dbReference>
<dbReference type="Proteomes" id="UP001311232">
    <property type="component" value="Unassembled WGS sequence"/>
</dbReference>
<evidence type="ECO:0000256" key="9">
    <source>
        <dbReference type="RuleBase" id="RU366077"/>
    </source>
</evidence>
<dbReference type="Gene3D" id="3.90.132.10">
    <property type="entry name" value="Leishmanolysin , domain 2"/>
    <property type="match status" value="1"/>
</dbReference>
<dbReference type="AlphaFoldDB" id="A0AAV9QQJ3"/>
<keyword evidence="5 8" id="KW-0862">Zinc</keyword>
<name>A0AAV9QQJ3_9TELE</name>
<feature type="transmembrane region" description="Helical" evidence="10">
    <location>
        <begin position="637"/>
        <end position="657"/>
    </location>
</feature>
<dbReference type="SUPFAM" id="SSF55486">
    <property type="entry name" value="Metalloproteases ('zincins'), catalytic domain"/>
    <property type="match status" value="1"/>
</dbReference>
<feature type="binding site" evidence="8">
    <location>
        <position position="311"/>
    </location>
    <ligand>
        <name>Zn(2+)</name>
        <dbReference type="ChEBI" id="CHEBI:29105"/>
        <note>catalytic</note>
    </ligand>
</feature>
<keyword evidence="6 8" id="KW-0482">Metalloprotease</keyword>
<dbReference type="EMBL" id="JAHHUM010002968">
    <property type="protein sequence ID" value="KAK5599067.1"/>
    <property type="molecule type" value="Genomic_DNA"/>
</dbReference>
<evidence type="ECO:0000256" key="2">
    <source>
        <dbReference type="ARBA" id="ARBA00022670"/>
    </source>
</evidence>
<dbReference type="GO" id="GO:0007155">
    <property type="term" value="P:cell adhesion"/>
    <property type="evidence" value="ECO:0007669"/>
    <property type="project" value="InterPro"/>
</dbReference>
<evidence type="ECO:0000313" key="11">
    <source>
        <dbReference type="EMBL" id="KAK5599067.1"/>
    </source>
</evidence>
<evidence type="ECO:0000313" key="12">
    <source>
        <dbReference type="Proteomes" id="UP001311232"/>
    </source>
</evidence>
<keyword evidence="2 9" id="KW-0645">Protease</keyword>
<evidence type="ECO:0000256" key="5">
    <source>
        <dbReference type="ARBA" id="ARBA00022833"/>
    </source>
</evidence>
<protein>
    <recommendedName>
        <fullName evidence="9">Leishmanolysin-like peptidase</fullName>
        <ecNumber evidence="9">3.4.24.-</ecNumber>
    </recommendedName>
</protein>
<dbReference type="Pfam" id="PF01457">
    <property type="entry name" value="Peptidase_M8"/>
    <property type="match status" value="2"/>
</dbReference>
<evidence type="ECO:0000256" key="8">
    <source>
        <dbReference type="PIRSR" id="PIRSR601577-2"/>
    </source>
</evidence>
<keyword evidence="10" id="KW-0812">Transmembrane</keyword>
<gene>
    <name evidence="11" type="ORF">CRENBAI_026350</name>
</gene>
<evidence type="ECO:0000256" key="6">
    <source>
        <dbReference type="ARBA" id="ARBA00023049"/>
    </source>
</evidence>
<organism evidence="11 12">
    <name type="scientific">Crenichthys baileyi</name>
    <name type="common">White River springfish</name>
    <dbReference type="NCBI Taxonomy" id="28760"/>
    <lineage>
        <taxon>Eukaryota</taxon>
        <taxon>Metazoa</taxon>
        <taxon>Chordata</taxon>
        <taxon>Craniata</taxon>
        <taxon>Vertebrata</taxon>
        <taxon>Euteleostomi</taxon>
        <taxon>Actinopterygii</taxon>
        <taxon>Neopterygii</taxon>
        <taxon>Teleostei</taxon>
        <taxon>Neoteleostei</taxon>
        <taxon>Acanthomorphata</taxon>
        <taxon>Ovalentaria</taxon>
        <taxon>Atherinomorphae</taxon>
        <taxon>Cyprinodontiformes</taxon>
        <taxon>Goodeidae</taxon>
        <taxon>Crenichthys</taxon>
    </lineage>
</organism>
<keyword evidence="4 9" id="KW-0378">Hydrolase</keyword>
<dbReference type="GO" id="GO:0006508">
    <property type="term" value="P:proteolysis"/>
    <property type="evidence" value="ECO:0007669"/>
    <property type="project" value="UniProtKB-KW"/>
</dbReference>
<dbReference type="GO" id="GO:0016020">
    <property type="term" value="C:membrane"/>
    <property type="evidence" value="ECO:0007669"/>
    <property type="project" value="InterPro"/>
</dbReference>
<comment type="caution">
    <text evidence="11">The sequence shown here is derived from an EMBL/GenBank/DDBJ whole genome shotgun (WGS) entry which is preliminary data.</text>
</comment>
<feature type="active site" evidence="7">
    <location>
        <position position="308"/>
    </location>
</feature>
<keyword evidence="3 8" id="KW-0479">Metal-binding</keyword>
<accession>A0AAV9QQJ3</accession>
<reference evidence="11 12" key="1">
    <citation type="submission" date="2021-06" db="EMBL/GenBank/DDBJ databases">
        <authorList>
            <person name="Palmer J.M."/>
        </authorList>
    </citation>
    <scope>NUCLEOTIDE SEQUENCE [LARGE SCALE GENOMIC DNA]</scope>
    <source>
        <strain evidence="11 12">MEX-2019</strain>
        <tissue evidence="11">Muscle</tissue>
    </source>
</reference>
<keyword evidence="10" id="KW-1133">Transmembrane helix</keyword>
<dbReference type="GO" id="GO:0046872">
    <property type="term" value="F:metal ion binding"/>
    <property type="evidence" value="ECO:0007669"/>
    <property type="project" value="UniProtKB-KW"/>
</dbReference>
<comment type="cofactor">
    <cofactor evidence="8 9">
        <name>Zn(2+)</name>
        <dbReference type="ChEBI" id="CHEBI:29105"/>
    </cofactor>
    <text evidence="8 9">Binds 1 zinc ion per subunit.</text>
</comment>
<keyword evidence="10" id="KW-0472">Membrane</keyword>
<evidence type="ECO:0000256" key="10">
    <source>
        <dbReference type="SAM" id="Phobius"/>
    </source>
</evidence>
<evidence type="ECO:0000256" key="3">
    <source>
        <dbReference type="ARBA" id="ARBA00022723"/>
    </source>
</evidence>
<feature type="binding site" evidence="8">
    <location>
        <position position="390"/>
    </location>
    <ligand>
        <name>Zn(2+)</name>
        <dbReference type="ChEBI" id="CHEBI:29105"/>
        <note>catalytic</note>
    </ligand>
</feature>
<evidence type="ECO:0000256" key="4">
    <source>
        <dbReference type="ARBA" id="ARBA00022801"/>
    </source>
</evidence>
<dbReference type="GO" id="GO:0004222">
    <property type="term" value="F:metalloendopeptidase activity"/>
    <property type="evidence" value="ECO:0007669"/>
    <property type="project" value="UniProtKB-UniRule"/>
</dbReference>
<evidence type="ECO:0000256" key="7">
    <source>
        <dbReference type="PIRSR" id="PIRSR601577-1"/>
    </source>
</evidence>
<dbReference type="Gene3D" id="3.10.170.20">
    <property type="match status" value="1"/>
</dbReference>
<dbReference type="Gene3D" id="2.30.34.10">
    <property type="entry name" value="Leishmanolysin domain 4"/>
    <property type="match status" value="1"/>
</dbReference>
<proteinExistence type="inferred from homology"/>
<sequence length="675" mass="75203">MESQKKLNASQLNRNPSGAWEVAVQIQRIWVWMLLVLTVLVVELPAAHHWCIFDEVQGQVRVVRATSTHTRPRALTGQKHQLSPGRLSRHSRLEVTQRSLLGSVVQPSSSLLQPIRIKTWTARESYKLPEAEKERLEKAVEEAVRVVSSLLSVNRTVRTLLLSRDINKYCKFVWRNSSLLNYNRCGRANRNYRTETCLHVTIPDDHLSGCYVYPEPNSPHGTIVRPEGTGLPDTDFLIYIHVQATDKCRTEFFPLWFLYTQPSVLAYAVHCQTDAQGRPVASVVVLCRDRLTGAAYSHQTTVQAVIHEMFHALGFSKDLFSSWQDCSSSHQVGASCSPRNKVIHSDGSGQMRIYTPTIISALQKHLMSTDPELGGPLENLDVTGRKVSSHWESRVLHGSIMAASLGDPTTVRIDPVTLAALQDTGWYSVNLSQAQSLVWGDGEGDAFGSLSTCADNSSSFFCSGSGVGCHFLHLHKGKCQTDPYLEGCRVYKPLENGSECWKQENTKWSPAQNWSGEIFGFDSRCFFSSLIRQGSVVRISSSAEGRCYRHRCSGLNRYQIQLPGSEWVDCPAGGAVQMKGYQGEVFCPDRRLCLYPDVAPPVEDTYSPSGCSTGQPDGTIILAPSVTWSPLRSPTQAMLLCFSAAVFFLVALLVSYWKYRTCMVRNHAVAPEDHL</sequence>
<dbReference type="EC" id="3.4.24.-" evidence="9"/>
<dbReference type="PANTHER" id="PTHR10942">
    <property type="entry name" value="LEISHMANOLYSIN-LIKE PEPTIDASE"/>
    <property type="match status" value="1"/>
</dbReference>
<keyword evidence="12" id="KW-1185">Reference proteome</keyword>
<dbReference type="GO" id="GO:0005737">
    <property type="term" value="C:cytoplasm"/>
    <property type="evidence" value="ECO:0007669"/>
    <property type="project" value="TreeGrafter"/>
</dbReference>